<gene>
    <name evidence="2" type="ORF">ODALV1_LOCUS8064</name>
</gene>
<evidence type="ECO:0000313" key="2">
    <source>
        <dbReference type="EMBL" id="CAL8091908.1"/>
    </source>
</evidence>
<feature type="transmembrane region" description="Helical" evidence="1">
    <location>
        <begin position="56"/>
        <end position="73"/>
    </location>
</feature>
<evidence type="ECO:0000256" key="1">
    <source>
        <dbReference type="SAM" id="Phobius"/>
    </source>
</evidence>
<dbReference type="EMBL" id="CAXLJM020000024">
    <property type="protein sequence ID" value="CAL8091908.1"/>
    <property type="molecule type" value="Genomic_DNA"/>
</dbReference>
<organism evidence="2 3">
    <name type="scientific">Orchesella dallaii</name>
    <dbReference type="NCBI Taxonomy" id="48710"/>
    <lineage>
        <taxon>Eukaryota</taxon>
        <taxon>Metazoa</taxon>
        <taxon>Ecdysozoa</taxon>
        <taxon>Arthropoda</taxon>
        <taxon>Hexapoda</taxon>
        <taxon>Collembola</taxon>
        <taxon>Entomobryomorpha</taxon>
        <taxon>Entomobryoidea</taxon>
        <taxon>Orchesellidae</taxon>
        <taxon>Orchesellinae</taxon>
        <taxon>Orchesella</taxon>
    </lineage>
</organism>
<protein>
    <submittedName>
        <fullName evidence="2">Uncharacterized protein</fullName>
    </submittedName>
</protein>
<comment type="caution">
    <text evidence="2">The sequence shown here is derived from an EMBL/GenBank/DDBJ whole genome shotgun (WGS) entry which is preliminary data.</text>
</comment>
<reference evidence="2 3" key="1">
    <citation type="submission" date="2024-08" db="EMBL/GenBank/DDBJ databases">
        <authorList>
            <person name="Cucini C."/>
            <person name="Frati F."/>
        </authorList>
    </citation>
    <scope>NUCLEOTIDE SEQUENCE [LARGE SCALE GENOMIC DNA]</scope>
</reference>
<keyword evidence="3" id="KW-1185">Reference proteome</keyword>
<keyword evidence="1" id="KW-1133">Transmembrane helix</keyword>
<accession>A0ABP1Q778</accession>
<evidence type="ECO:0000313" key="3">
    <source>
        <dbReference type="Proteomes" id="UP001642540"/>
    </source>
</evidence>
<name>A0ABP1Q778_9HEXA</name>
<keyword evidence="1" id="KW-0472">Membrane</keyword>
<dbReference type="Proteomes" id="UP001642540">
    <property type="component" value="Unassembled WGS sequence"/>
</dbReference>
<proteinExistence type="predicted"/>
<sequence>MGSLEEDMLPLLIDAKEAVEVFVDFVATYLHNDASYTDCRSRMLCEVNQGSMQFGMMWSMFVYTCSIFLSFAMHRDQRVSSSMDAVRLGRSGRNCLKVFNRCPFSLWNPEYD</sequence>
<keyword evidence="1" id="KW-0812">Transmembrane</keyword>